<dbReference type="EMBL" id="JAGKHQ010000006">
    <property type="protein sequence ID" value="KAG7514928.1"/>
    <property type="molecule type" value="Genomic_DNA"/>
</dbReference>
<dbReference type="GO" id="GO:0016607">
    <property type="term" value="C:nuclear speck"/>
    <property type="evidence" value="ECO:0007669"/>
    <property type="project" value="InterPro"/>
</dbReference>
<protein>
    <recommendedName>
        <fullName evidence="2">Neurogenic mastermind-like N-terminal domain-containing protein</fullName>
    </recommendedName>
</protein>
<accession>A0AAV6SD74</accession>
<name>A0AAV6SD74_SOLSE</name>
<feature type="region of interest" description="Disordered" evidence="1">
    <location>
        <begin position="119"/>
        <end position="249"/>
    </location>
</feature>
<dbReference type="GO" id="GO:0003713">
    <property type="term" value="F:transcription coactivator activity"/>
    <property type="evidence" value="ECO:0007669"/>
    <property type="project" value="InterPro"/>
</dbReference>
<feature type="domain" description="Neurogenic mastermind-like N-terminal" evidence="2">
    <location>
        <begin position="75"/>
        <end position="114"/>
    </location>
</feature>
<gene>
    <name evidence="3" type="ORF">JOB18_045749</name>
</gene>
<organism evidence="3 4">
    <name type="scientific">Solea senegalensis</name>
    <name type="common">Senegalese sole</name>
    <dbReference type="NCBI Taxonomy" id="28829"/>
    <lineage>
        <taxon>Eukaryota</taxon>
        <taxon>Metazoa</taxon>
        <taxon>Chordata</taxon>
        <taxon>Craniata</taxon>
        <taxon>Vertebrata</taxon>
        <taxon>Euteleostomi</taxon>
        <taxon>Actinopterygii</taxon>
        <taxon>Neopterygii</taxon>
        <taxon>Teleostei</taxon>
        <taxon>Neoteleostei</taxon>
        <taxon>Acanthomorphata</taxon>
        <taxon>Carangaria</taxon>
        <taxon>Pleuronectiformes</taxon>
        <taxon>Pleuronectoidei</taxon>
        <taxon>Soleidae</taxon>
        <taxon>Solea</taxon>
    </lineage>
</organism>
<reference evidence="3 4" key="1">
    <citation type="journal article" date="2021" name="Sci. Rep.">
        <title>Chromosome anchoring in Senegalese sole (Solea senegalensis) reveals sex-associated markers and genome rearrangements in flatfish.</title>
        <authorList>
            <person name="Guerrero-Cozar I."/>
            <person name="Gomez-Garrido J."/>
            <person name="Berbel C."/>
            <person name="Martinez-Blanch J.F."/>
            <person name="Alioto T."/>
            <person name="Claros M.G."/>
            <person name="Gagnaire P.A."/>
            <person name="Manchado M."/>
        </authorList>
    </citation>
    <scope>NUCLEOTIDE SEQUENCE [LARGE SCALE GENOMIC DNA]</scope>
    <source>
        <strain evidence="3">Sse05_10M</strain>
    </source>
</reference>
<feature type="compositionally biased region" description="Basic and acidic residues" evidence="1">
    <location>
        <begin position="20"/>
        <end position="34"/>
    </location>
</feature>
<feature type="region of interest" description="Disordered" evidence="1">
    <location>
        <begin position="1"/>
        <end position="69"/>
    </location>
</feature>
<comment type="caution">
    <text evidence="3">The sequence shown here is derived from an EMBL/GenBank/DDBJ whole genome shotgun (WGS) entry which is preliminary data.</text>
</comment>
<dbReference type="InterPro" id="IPR019082">
    <property type="entry name" value="Mastermind-like_N"/>
</dbReference>
<dbReference type="GO" id="GO:0045944">
    <property type="term" value="P:positive regulation of transcription by RNA polymerase II"/>
    <property type="evidence" value="ECO:0007669"/>
    <property type="project" value="InterPro"/>
</dbReference>
<dbReference type="Proteomes" id="UP000693946">
    <property type="component" value="Linkage Group LG14"/>
</dbReference>
<sequence>MSDGGCSLKNPSRRRLRIKPQQDAETHIKLKTDKISTSPVTTPSVDEDLNDSRQSLSSDDAVEPLSSNVNKAFQSRITKLKQHHDKCTERYMTSKEERNAIEGQHTFLLHQRMLVDQQPAELTNVSAPLPSTTHECNPKLKSGKRRHMNEASDESTDESSHTDYSDVDYIPDTEGSDCDDLSLTPIQPPQKARFPKLIPVTANSPDKESSTEKDHTVKERLAFSPGKKKKWTELKKRTAHHSAQKKKVV</sequence>
<dbReference type="Pfam" id="PF09596">
    <property type="entry name" value="MamL-1"/>
    <property type="match status" value="1"/>
</dbReference>
<keyword evidence="4" id="KW-1185">Reference proteome</keyword>
<feature type="compositionally biased region" description="Polar residues" evidence="1">
    <location>
        <begin position="35"/>
        <end position="44"/>
    </location>
</feature>
<evidence type="ECO:0000256" key="1">
    <source>
        <dbReference type="SAM" id="MobiDB-lite"/>
    </source>
</evidence>
<feature type="compositionally biased region" description="Polar residues" evidence="1">
    <location>
        <begin position="120"/>
        <end position="135"/>
    </location>
</feature>
<evidence type="ECO:0000313" key="4">
    <source>
        <dbReference type="Proteomes" id="UP000693946"/>
    </source>
</evidence>
<feature type="compositionally biased region" description="Basic residues" evidence="1">
    <location>
        <begin position="237"/>
        <end position="249"/>
    </location>
</feature>
<evidence type="ECO:0000259" key="2">
    <source>
        <dbReference type="Pfam" id="PF09596"/>
    </source>
</evidence>
<feature type="compositionally biased region" description="Basic and acidic residues" evidence="1">
    <location>
        <begin position="205"/>
        <end position="221"/>
    </location>
</feature>
<evidence type="ECO:0000313" key="3">
    <source>
        <dbReference type="EMBL" id="KAG7514928.1"/>
    </source>
</evidence>
<proteinExistence type="predicted"/>
<feature type="compositionally biased region" description="Acidic residues" evidence="1">
    <location>
        <begin position="165"/>
        <end position="180"/>
    </location>
</feature>
<dbReference type="GO" id="GO:0007219">
    <property type="term" value="P:Notch signaling pathway"/>
    <property type="evidence" value="ECO:0007669"/>
    <property type="project" value="InterPro"/>
</dbReference>
<dbReference type="AlphaFoldDB" id="A0AAV6SD74"/>